<organism evidence="1 2">
    <name type="scientific">Peteryoungia aggregata LMG 23059</name>
    <dbReference type="NCBI Taxonomy" id="1368425"/>
    <lineage>
        <taxon>Bacteria</taxon>
        <taxon>Pseudomonadati</taxon>
        <taxon>Pseudomonadota</taxon>
        <taxon>Alphaproteobacteria</taxon>
        <taxon>Hyphomicrobiales</taxon>
        <taxon>Rhizobiaceae</taxon>
        <taxon>Peteryoungia</taxon>
    </lineage>
</organism>
<name>A0ABU0GAB5_9HYPH</name>
<dbReference type="EMBL" id="JAUSUW010000010">
    <property type="protein sequence ID" value="MDQ0422299.1"/>
    <property type="molecule type" value="Genomic_DNA"/>
</dbReference>
<reference evidence="1 2" key="1">
    <citation type="submission" date="2023-07" db="EMBL/GenBank/DDBJ databases">
        <title>Genomic Encyclopedia of Type Strains, Phase IV (KMG-IV): sequencing the most valuable type-strain genomes for metagenomic binning, comparative biology and taxonomic classification.</title>
        <authorList>
            <person name="Goeker M."/>
        </authorList>
    </citation>
    <scope>NUCLEOTIDE SEQUENCE [LARGE SCALE GENOMIC DNA]</scope>
    <source>
        <strain evidence="1 2">DSM 1111</strain>
    </source>
</reference>
<gene>
    <name evidence="1" type="ORF">J2045_003347</name>
</gene>
<accession>A0ABU0GAB5</accession>
<keyword evidence="2" id="KW-1185">Reference proteome</keyword>
<evidence type="ECO:0000313" key="1">
    <source>
        <dbReference type="EMBL" id="MDQ0422299.1"/>
    </source>
</evidence>
<comment type="caution">
    <text evidence="1">The sequence shown here is derived from an EMBL/GenBank/DDBJ whole genome shotgun (WGS) entry which is preliminary data.</text>
</comment>
<protein>
    <submittedName>
        <fullName evidence="1">Uncharacterized protein</fullName>
    </submittedName>
</protein>
<evidence type="ECO:0000313" key="2">
    <source>
        <dbReference type="Proteomes" id="UP001238496"/>
    </source>
</evidence>
<dbReference type="NCBIfam" id="NF047331">
    <property type="entry name" value="phage_HTJ"/>
    <property type="match status" value="1"/>
</dbReference>
<sequence>MSNPFLDELSPEEKQAFLRDLAEAYYSGASRVRFRERDVTYRSMDEMKAVLDELTTAVRGKRRKHVIFTTFSRGR</sequence>
<proteinExistence type="predicted"/>
<dbReference type="Proteomes" id="UP001238496">
    <property type="component" value="Unassembled WGS sequence"/>
</dbReference>
<dbReference type="RefSeq" id="WP_307374729.1">
    <property type="nucleotide sequence ID" value="NZ_JAUSUW010000010.1"/>
</dbReference>